<dbReference type="InterPro" id="IPR050036">
    <property type="entry name" value="CntB"/>
</dbReference>
<dbReference type="GO" id="GO:0005886">
    <property type="term" value="C:plasma membrane"/>
    <property type="evidence" value="ECO:0007669"/>
    <property type="project" value="UniProtKB-SubCell"/>
</dbReference>
<evidence type="ECO:0000313" key="9">
    <source>
        <dbReference type="EMBL" id="ALP92478.1"/>
    </source>
</evidence>
<feature type="domain" description="ABC transmembrane type-1" evidence="8">
    <location>
        <begin position="100"/>
        <end position="301"/>
    </location>
</feature>
<keyword evidence="2 7" id="KW-0813">Transport</keyword>
<dbReference type="CDD" id="cd06261">
    <property type="entry name" value="TM_PBP2"/>
    <property type="match status" value="1"/>
</dbReference>
<dbReference type="SUPFAM" id="SSF161098">
    <property type="entry name" value="MetI-like"/>
    <property type="match status" value="1"/>
</dbReference>
<reference evidence="9 10" key="1">
    <citation type="journal article" date="2015" name="Nat. Commun.">
        <title>Production of butyrate from lysine and the Amadori product fructoselysine by a human gut commensal.</title>
        <authorList>
            <person name="Bui T.P."/>
            <person name="Ritari J."/>
            <person name="Boeren S."/>
            <person name="de Waard P."/>
            <person name="Plugge C.M."/>
            <person name="de Vos W.M."/>
        </authorList>
    </citation>
    <scope>NUCLEOTIDE SEQUENCE [LARGE SCALE GENOMIC DNA]</scope>
    <source>
        <strain evidence="9 10">AF211</strain>
    </source>
</reference>
<gene>
    <name evidence="9" type="ORF">IB211_00082c</name>
</gene>
<feature type="transmembrane region" description="Helical" evidence="7">
    <location>
        <begin position="178"/>
        <end position="197"/>
    </location>
</feature>
<dbReference type="PANTHER" id="PTHR43163">
    <property type="entry name" value="DIPEPTIDE TRANSPORT SYSTEM PERMEASE PROTEIN DPPB-RELATED"/>
    <property type="match status" value="1"/>
</dbReference>
<dbReference type="EMBL" id="CP011307">
    <property type="protein sequence ID" value="ALP92478.1"/>
    <property type="molecule type" value="Genomic_DNA"/>
</dbReference>
<proteinExistence type="inferred from homology"/>
<evidence type="ECO:0000313" key="10">
    <source>
        <dbReference type="Proteomes" id="UP000064844"/>
    </source>
</evidence>
<feature type="transmembrane region" description="Helical" evidence="7">
    <location>
        <begin position="278"/>
        <end position="300"/>
    </location>
</feature>
<dbReference type="PATRIC" id="fig|1297617.4.peg.80"/>
<keyword evidence="10" id="KW-1185">Reference proteome</keyword>
<keyword evidence="6 7" id="KW-0472">Membrane</keyword>
<protein>
    <submittedName>
        <fullName evidence="9">Nickel transport system permease protein NikB</fullName>
    </submittedName>
</protein>
<dbReference type="Gene3D" id="1.10.3720.10">
    <property type="entry name" value="MetI-like"/>
    <property type="match status" value="1"/>
</dbReference>
<keyword evidence="4 7" id="KW-0812">Transmembrane</keyword>
<dbReference type="NCBIfam" id="NF045469">
    <property type="entry name" value="Opp1B"/>
    <property type="match status" value="1"/>
</dbReference>
<sequence length="312" mass="35126">MKRYVIRRLLMAIPLLLAISFVCFVFINIIPSNPAEVALRVQQMPVITEEAIAEMEEMLGLNKPFLVRYFDWVLGCLQGDFGISYVNPARTVAGELARCLPATLQLAAASFVIVLVLSIPIGFLCAVYKDRWFDKLMRGMVFVTTAMPAYWVGLLLMWLISVKLGLLPTNGSGTLRHLILPAFTVALSYISTYIRLIRNNMLENMKQDYVLYANVRGLPQRSIWVKHVLKNSMHTCIVAMGMSIPQMIAGTIVVENVFSWPGLGTLCISSIFNRDLPVIQTYVLFIGVLFVVFNLVFDILQTVSDPRLRREG</sequence>
<feature type="transmembrane region" description="Helical" evidence="7">
    <location>
        <begin position="236"/>
        <end position="258"/>
    </location>
</feature>
<dbReference type="InterPro" id="IPR035906">
    <property type="entry name" value="MetI-like_sf"/>
</dbReference>
<dbReference type="RefSeq" id="WP_058116742.1">
    <property type="nucleotide sequence ID" value="NZ_CP011307.1"/>
</dbReference>
<evidence type="ECO:0000256" key="1">
    <source>
        <dbReference type="ARBA" id="ARBA00004651"/>
    </source>
</evidence>
<dbReference type="KEGG" id="ibu:IB211_00082c"/>
<dbReference type="InterPro" id="IPR000515">
    <property type="entry name" value="MetI-like"/>
</dbReference>
<accession>A0A0S2VZE3</accession>
<dbReference type="PANTHER" id="PTHR43163:SF6">
    <property type="entry name" value="DIPEPTIDE TRANSPORT SYSTEM PERMEASE PROTEIN DPPB-RELATED"/>
    <property type="match status" value="1"/>
</dbReference>
<dbReference type="InterPro" id="IPR045621">
    <property type="entry name" value="BPD_transp_1_N"/>
</dbReference>
<dbReference type="Pfam" id="PF00528">
    <property type="entry name" value="BPD_transp_1"/>
    <property type="match status" value="1"/>
</dbReference>
<evidence type="ECO:0000259" key="8">
    <source>
        <dbReference type="PROSITE" id="PS50928"/>
    </source>
</evidence>
<comment type="similarity">
    <text evidence="7">Belongs to the binding-protein-dependent transport system permease family.</text>
</comment>
<evidence type="ECO:0000256" key="3">
    <source>
        <dbReference type="ARBA" id="ARBA00022475"/>
    </source>
</evidence>
<feature type="transmembrane region" description="Helical" evidence="7">
    <location>
        <begin position="106"/>
        <end position="128"/>
    </location>
</feature>
<keyword evidence="5 7" id="KW-1133">Transmembrane helix</keyword>
<organism evidence="9 10">
    <name type="scientific">Intestinimonas butyriciproducens</name>
    <dbReference type="NCBI Taxonomy" id="1297617"/>
    <lineage>
        <taxon>Bacteria</taxon>
        <taxon>Bacillati</taxon>
        <taxon>Bacillota</taxon>
        <taxon>Clostridia</taxon>
        <taxon>Eubacteriales</taxon>
        <taxon>Intestinimonas</taxon>
    </lineage>
</organism>
<dbReference type="GO" id="GO:0055085">
    <property type="term" value="P:transmembrane transport"/>
    <property type="evidence" value="ECO:0007669"/>
    <property type="project" value="InterPro"/>
</dbReference>
<keyword evidence="3" id="KW-1003">Cell membrane</keyword>
<dbReference type="Proteomes" id="UP000064844">
    <property type="component" value="Chromosome"/>
</dbReference>
<evidence type="ECO:0000256" key="6">
    <source>
        <dbReference type="ARBA" id="ARBA00023136"/>
    </source>
</evidence>
<comment type="subcellular location">
    <subcellularLocation>
        <location evidence="1 7">Cell membrane</location>
        <topology evidence="1 7">Multi-pass membrane protein</topology>
    </subcellularLocation>
</comment>
<dbReference type="AlphaFoldDB" id="A0A0S2VZE3"/>
<evidence type="ECO:0000256" key="7">
    <source>
        <dbReference type="RuleBase" id="RU363032"/>
    </source>
</evidence>
<dbReference type="PROSITE" id="PS50928">
    <property type="entry name" value="ABC_TM1"/>
    <property type="match status" value="1"/>
</dbReference>
<feature type="transmembrane region" description="Helical" evidence="7">
    <location>
        <begin position="9"/>
        <end position="30"/>
    </location>
</feature>
<feature type="transmembrane region" description="Helical" evidence="7">
    <location>
        <begin position="140"/>
        <end position="166"/>
    </location>
</feature>
<evidence type="ECO:0000256" key="5">
    <source>
        <dbReference type="ARBA" id="ARBA00022989"/>
    </source>
</evidence>
<evidence type="ECO:0000256" key="2">
    <source>
        <dbReference type="ARBA" id="ARBA00022448"/>
    </source>
</evidence>
<reference evidence="10" key="2">
    <citation type="submission" date="2015-04" db="EMBL/GenBank/DDBJ databases">
        <title>A butyrogenic pathway from the amino acid lysine in a human gut commensal.</title>
        <authorList>
            <person name="de Vos W.M."/>
            <person name="Bui N.T.P."/>
            <person name="Plugge C.M."/>
            <person name="Ritari J."/>
        </authorList>
    </citation>
    <scope>NUCLEOTIDE SEQUENCE [LARGE SCALE GENOMIC DNA]</scope>
    <source>
        <strain evidence="10">AF211</strain>
    </source>
</reference>
<name>A0A0S2VZE3_9FIRM</name>
<dbReference type="Pfam" id="PF19300">
    <property type="entry name" value="BPD_transp_1_N"/>
    <property type="match status" value="1"/>
</dbReference>
<dbReference type="STRING" id="1297617.IB211_00082c"/>
<evidence type="ECO:0000256" key="4">
    <source>
        <dbReference type="ARBA" id="ARBA00022692"/>
    </source>
</evidence>